<comment type="caution">
    <text evidence="1">The sequence shown here is derived from an EMBL/GenBank/DDBJ whole genome shotgun (WGS) entry which is preliminary data.</text>
</comment>
<evidence type="ECO:0000313" key="1">
    <source>
        <dbReference type="EMBL" id="MFF5288611.1"/>
    </source>
</evidence>
<gene>
    <name evidence="1" type="ORF">ACFY35_04180</name>
</gene>
<organism evidence="1 2">
    <name type="scientific">Paractinoplanes globisporus</name>
    <dbReference type="NCBI Taxonomy" id="113565"/>
    <lineage>
        <taxon>Bacteria</taxon>
        <taxon>Bacillati</taxon>
        <taxon>Actinomycetota</taxon>
        <taxon>Actinomycetes</taxon>
        <taxon>Micromonosporales</taxon>
        <taxon>Micromonosporaceae</taxon>
        <taxon>Paractinoplanes</taxon>
    </lineage>
</organism>
<proteinExistence type="predicted"/>
<evidence type="ECO:0000313" key="2">
    <source>
        <dbReference type="Proteomes" id="UP001602245"/>
    </source>
</evidence>
<sequence>MLDRLLSRTGPEVPPDLVVPPPVVDEPTQKLKTLPTVPQRVAGRAVIVYEPAPRQPWKLWAFTAVLVALTIGVVLGQAEAFQPVSRGSSAQAAVVPPPQSPSAPAPVQPLTAPLGTAKALVFEVTGEAPVLHIVSADLRGQLYSIVGIGVGATPRVTNSPRGPRLELARIGAEIRLSSRVSWTVRLRSASSDQDIDMRAGGLAGVELLGGSARAALMLPRPKGTAKVTVTGPVSELRLATVGAIPVRLRLTGGAQIAVVDGKTIRKVKPRTTLTPTAWKAAKERYDVTTAAAVGTISTARL</sequence>
<reference evidence="1 2" key="1">
    <citation type="submission" date="2024-10" db="EMBL/GenBank/DDBJ databases">
        <title>The Natural Products Discovery Center: Release of the First 8490 Sequenced Strains for Exploring Actinobacteria Biosynthetic Diversity.</title>
        <authorList>
            <person name="Kalkreuter E."/>
            <person name="Kautsar S.A."/>
            <person name="Yang D."/>
            <person name="Bader C.D."/>
            <person name="Teijaro C.N."/>
            <person name="Fluegel L."/>
            <person name="Davis C.M."/>
            <person name="Simpson J.R."/>
            <person name="Lauterbach L."/>
            <person name="Steele A.D."/>
            <person name="Gui C."/>
            <person name="Meng S."/>
            <person name="Li G."/>
            <person name="Viehrig K."/>
            <person name="Ye F."/>
            <person name="Su P."/>
            <person name="Kiefer A.F."/>
            <person name="Nichols A."/>
            <person name="Cepeda A.J."/>
            <person name="Yan W."/>
            <person name="Fan B."/>
            <person name="Jiang Y."/>
            <person name="Adhikari A."/>
            <person name="Zheng C.-J."/>
            <person name="Schuster L."/>
            <person name="Cowan T.M."/>
            <person name="Smanski M.J."/>
            <person name="Chevrette M.G."/>
            <person name="De Carvalho L.P.S."/>
            <person name="Shen B."/>
        </authorList>
    </citation>
    <scope>NUCLEOTIDE SEQUENCE [LARGE SCALE GENOMIC DNA]</scope>
    <source>
        <strain evidence="1 2">NPDC000087</strain>
    </source>
</reference>
<dbReference type="Proteomes" id="UP001602245">
    <property type="component" value="Unassembled WGS sequence"/>
</dbReference>
<keyword evidence="2" id="KW-1185">Reference proteome</keyword>
<name>A0ABW6W5N4_9ACTN</name>
<dbReference type="EMBL" id="JBIAZU010000001">
    <property type="protein sequence ID" value="MFF5288611.1"/>
    <property type="molecule type" value="Genomic_DNA"/>
</dbReference>
<dbReference type="RefSeq" id="WP_020508960.1">
    <property type="nucleotide sequence ID" value="NZ_JBIAZU010000001.1"/>
</dbReference>
<protein>
    <submittedName>
        <fullName evidence="1">Uncharacterized protein</fullName>
    </submittedName>
</protein>
<accession>A0ABW6W5N4</accession>